<accession>A0AAD2D067</accession>
<feature type="compositionally biased region" description="Low complexity" evidence="1">
    <location>
        <begin position="482"/>
        <end position="502"/>
    </location>
</feature>
<sequence>MNLPHEGAKEKKLPEQAKGNPAYEQTPEDMPLWCCGRNCGRNSRLTVFVLSFIGILCSIFLCLSHDYFKFTSIRNDTFYDEDKQQPLPFEYATVAKVGLFWYQIDEVFIYPWPPPRERMLFSDMLQDEVKRIQSNNPNNNDEERKLQLTVTSTSIRPSSTPSLAPSMNPSTPTVSESPTGAPSGSGVPTVSHEPSIIPSASAQPTTSAAPSASKSPSYQPSIEPSGAPTVTAAPSKCVPPLEPGAAIDCELASKSPTMSPTSAPTITNPNDIVAATTQLGKRLKYEKGMDQFDSVFYNAQLGGILGPVFCGLAFLTGTVEYCCCMFKCSWLPTAIFLYLAFMFQMFTLFLFLSDDFCKYDQECRLGFAGFGTILATLCYFICQMLICCTPRPQPLFNLMKPKPKRVKKRSGDGAAYDDGEYYDDDQYFDDEYYDDEGTYDPHNDDGTYDQSRGYNDDPSYYTENTGGYDDQPRGGMGTVPEDQSYYSNDQYDDGTGSYYTDDQGYDDGTYDDGTYNQGYDDGTQYDDQSRFDQSAYSGDDYTQGTGQYDDDYDRRGGAGGID</sequence>
<feature type="compositionally biased region" description="Low complexity" evidence="1">
    <location>
        <begin position="151"/>
        <end position="162"/>
    </location>
</feature>
<comment type="caution">
    <text evidence="3">The sequence shown here is derived from an EMBL/GenBank/DDBJ whole genome shotgun (WGS) entry which is preliminary data.</text>
</comment>
<evidence type="ECO:0000256" key="1">
    <source>
        <dbReference type="SAM" id="MobiDB-lite"/>
    </source>
</evidence>
<keyword evidence="2" id="KW-0472">Membrane</keyword>
<feature type="region of interest" description="Disordered" evidence="1">
    <location>
        <begin position="432"/>
        <end position="562"/>
    </location>
</feature>
<evidence type="ECO:0000313" key="4">
    <source>
        <dbReference type="Proteomes" id="UP001295423"/>
    </source>
</evidence>
<dbReference type="EMBL" id="CAKOGP040001335">
    <property type="protein sequence ID" value="CAJ1945254.1"/>
    <property type="molecule type" value="Genomic_DNA"/>
</dbReference>
<feature type="transmembrane region" description="Helical" evidence="2">
    <location>
        <begin position="365"/>
        <end position="386"/>
    </location>
</feature>
<feature type="region of interest" description="Disordered" evidence="1">
    <location>
        <begin position="151"/>
        <end position="235"/>
    </location>
</feature>
<keyword evidence="2" id="KW-1133">Transmembrane helix</keyword>
<evidence type="ECO:0000256" key="2">
    <source>
        <dbReference type="SAM" id="Phobius"/>
    </source>
</evidence>
<gene>
    <name evidence="3" type="ORF">CYCCA115_LOCUS9398</name>
</gene>
<feature type="compositionally biased region" description="Polar residues" evidence="1">
    <location>
        <begin position="163"/>
        <end position="188"/>
    </location>
</feature>
<evidence type="ECO:0000313" key="3">
    <source>
        <dbReference type="EMBL" id="CAJ1945254.1"/>
    </source>
</evidence>
<dbReference type="AlphaFoldDB" id="A0AAD2D067"/>
<organism evidence="3 4">
    <name type="scientific">Cylindrotheca closterium</name>
    <dbReference type="NCBI Taxonomy" id="2856"/>
    <lineage>
        <taxon>Eukaryota</taxon>
        <taxon>Sar</taxon>
        <taxon>Stramenopiles</taxon>
        <taxon>Ochrophyta</taxon>
        <taxon>Bacillariophyta</taxon>
        <taxon>Bacillariophyceae</taxon>
        <taxon>Bacillariophycidae</taxon>
        <taxon>Bacillariales</taxon>
        <taxon>Bacillariaceae</taxon>
        <taxon>Cylindrotheca</taxon>
    </lineage>
</organism>
<protein>
    <submittedName>
        <fullName evidence="3">Uncharacterized protein</fullName>
    </submittedName>
</protein>
<feature type="compositionally biased region" description="Basic and acidic residues" evidence="1">
    <location>
        <begin position="1"/>
        <end position="15"/>
    </location>
</feature>
<feature type="compositionally biased region" description="Low complexity" evidence="1">
    <location>
        <begin position="538"/>
        <end position="547"/>
    </location>
</feature>
<feature type="region of interest" description="Disordered" evidence="1">
    <location>
        <begin position="1"/>
        <end position="25"/>
    </location>
</feature>
<feature type="transmembrane region" description="Helical" evidence="2">
    <location>
        <begin position="47"/>
        <end position="68"/>
    </location>
</feature>
<keyword evidence="2" id="KW-0812">Transmembrane</keyword>
<keyword evidence="4" id="KW-1185">Reference proteome</keyword>
<feature type="region of interest" description="Disordered" evidence="1">
    <location>
        <begin position="404"/>
        <end position="423"/>
    </location>
</feature>
<feature type="compositionally biased region" description="Low complexity" evidence="1">
    <location>
        <begin position="511"/>
        <end position="526"/>
    </location>
</feature>
<reference evidence="3" key="1">
    <citation type="submission" date="2023-08" db="EMBL/GenBank/DDBJ databases">
        <authorList>
            <person name="Audoor S."/>
            <person name="Bilcke G."/>
        </authorList>
    </citation>
    <scope>NUCLEOTIDE SEQUENCE</scope>
</reference>
<dbReference type="Proteomes" id="UP001295423">
    <property type="component" value="Unassembled WGS sequence"/>
</dbReference>
<proteinExistence type="predicted"/>
<feature type="transmembrane region" description="Helical" evidence="2">
    <location>
        <begin position="330"/>
        <end position="353"/>
    </location>
</feature>
<feature type="compositionally biased region" description="Low complexity" evidence="1">
    <location>
        <begin position="198"/>
        <end position="221"/>
    </location>
</feature>
<name>A0AAD2D067_9STRA</name>